<dbReference type="EMBL" id="JBBKZU010000025">
    <property type="protein sequence ID" value="MEJ8815854.1"/>
    <property type="molecule type" value="Genomic_DNA"/>
</dbReference>
<dbReference type="GO" id="GO:0016787">
    <property type="term" value="F:hydrolase activity"/>
    <property type="evidence" value="ECO:0007669"/>
    <property type="project" value="UniProtKB-KW"/>
</dbReference>
<organism evidence="1 2">
    <name type="scientific">Variovorax ureilyticus</name>
    <dbReference type="NCBI Taxonomy" id="1836198"/>
    <lineage>
        <taxon>Bacteria</taxon>
        <taxon>Pseudomonadati</taxon>
        <taxon>Pseudomonadota</taxon>
        <taxon>Betaproteobacteria</taxon>
        <taxon>Burkholderiales</taxon>
        <taxon>Comamonadaceae</taxon>
        <taxon>Variovorax</taxon>
    </lineage>
</organism>
<reference evidence="1 2" key="1">
    <citation type="submission" date="2024-03" db="EMBL/GenBank/DDBJ databases">
        <title>Novel species of the genus Variovorax.</title>
        <authorList>
            <person name="Liu Q."/>
            <person name="Xin Y.-H."/>
        </authorList>
    </citation>
    <scope>NUCLEOTIDE SEQUENCE [LARGE SCALE GENOMIC DNA]</scope>
    <source>
        <strain evidence="1 2">KACC 18899</strain>
    </source>
</reference>
<dbReference type="Proteomes" id="UP001365846">
    <property type="component" value="Unassembled WGS sequence"/>
</dbReference>
<dbReference type="InterPro" id="IPR035959">
    <property type="entry name" value="RutC-like_sf"/>
</dbReference>
<dbReference type="CDD" id="cd00448">
    <property type="entry name" value="YjgF_YER057c_UK114_family"/>
    <property type="match status" value="1"/>
</dbReference>
<gene>
    <name evidence="1" type="ORF">WKW77_32660</name>
</gene>
<accession>A0ABU8VSF8</accession>
<dbReference type="Gene3D" id="3.30.1330.40">
    <property type="entry name" value="RutC-like"/>
    <property type="match status" value="1"/>
</dbReference>
<name>A0ABU8VSF8_9BURK</name>
<keyword evidence="2" id="KW-1185">Reference proteome</keyword>
<keyword evidence="1" id="KW-0378">Hydrolase</keyword>
<sequence>MEQQTRLTLQNIERSLSAAGGRMSHVAQVLI</sequence>
<protein>
    <submittedName>
        <fullName evidence="1">RidA family protein</fullName>
        <ecNumber evidence="1">3.5.-.-</ecNumber>
    </submittedName>
</protein>
<dbReference type="EC" id="3.5.-.-" evidence="1"/>
<evidence type="ECO:0000313" key="2">
    <source>
        <dbReference type="Proteomes" id="UP001365846"/>
    </source>
</evidence>
<dbReference type="RefSeq" id="WP_340361051.1">
    <property type="nucleotide sequence ID" value="NZ_JBBKZU010000025.1"/>
</dbReference>
<evidence type="ECO:0000313" key="1">
    <source>
        <dbReference type="EMBL" id="MEJ8815854.1"/>
    </source>
</evidence>
<proteinExistence type="predicted"/>
<dbReference type="SUPFAM" id="SSF55298">
    <property type="entry name" value="YjgF-like"/>
    <property type="match status" value="1"/>
</dbReference>
<comment type="caution">
    <text evidence="1">The sequence shown here is derived from an EMBL/GenBank/DDBJ whole genome shotgun (WGS) entry which is preliminary data.</text>
</comment>